<dbReference type="InterPro" id="IPR004136">
    <property type="entry name" value="NMO"/>
</dbReference>
<dbReference type="PANTHER" id="PTHR32332:SF20">
    <property type="entry name" value="2-NITROPROPANE DIOXYGENASE-LIKE PROTEIN"/>
    <property type="match status" value="1"/>
</dbReference>
<reference evidence="5 6" key="1">
    <citation type="submission" date="2021-04" db="EMBL/GenBank/DDBJ databases">
        <authorList>
            <person name="Vanwijnsberghe S."/>
        </authorList>
    </citation>
    <scope>NUCLEOTIDE SEQUENCE [LARGE SCALE GENOMIC DNA]</scope>
    <source>
        <strain evidence="5 6">LMG 32171</strain>
    </source>
</reference>
<evidence type="ECO:0000259" key="4">
    <source>
        <dbReference type="Pfam" id="PF19825"/>
    </source>
</evidence>
<sequence>MSIQINLTSEANDIVSTLHRPVCDLLGCTWPVVLAGMGGVARSELVSAVTGAGGFGFLGMVREPVALIREEVQRVRAHTDRKFGVNLIPAATDPELLDAQIDTCIELGVPVIGLFWDVVPAVVKRLRDAGILVVYQVGSTRDARLAEEAGAQVLIAQGREAGGHVWGDRPLAMLLPEIVAAARIPVLAAGGLVDGTDIATALSFGAQGVVLGTALIPTHESFAHPYHKQRIADAAEDATLLTDAFHINWPRGARVRVLANSVTSGQRGDPFGTDRTVIGDEEGRPIYLFSTDSPLRSMTGDFEAMALYAGTGAGRIGTIVGAAERLHRIVTDAAALLDSGAAPMQPADAGGMHDTLPAETNRGELLAALNELLEAERAGARVTSQTAAEITAPELRQLIAGIRQDEARWCGVLTKAILSLGATPTRRTGAFYEKAMAIADLPQRMAFLNRGQGWVVRRLQALLPEIHDGRIRNDLVAMLASHEKNIRRVEIQLSPTDDRAPSVNV</sequence>
<dbReference type="Gene3D" id="3.20.20.70">
    <property type="entry name" value="Aldolase class I"/>
    <property type="match status" value="1"/>
</dbReference>
<feature type="domain" description="DUF6306" evidence="4">
    <location>
        <begin position="364"/>
        <end position="489"/>
    </location>
</feature>
<dbReference type="CDD" id="cd04730">
    <property type="entry name" value="NPD_like"/>
    <property type="match status" value="1"/>
</dbReference>
<evidence type="ECO:0000256" key="2">
    <source>
        <dbReference type="ARBA" id="ARBA00022643"/>
    </source>
</evidence>
<evidence type="ECO:0000313" key="5">
    <source>
        <dbReference type="EMBL" id="CAG4892304.1"/>
    </source>
</evidence>
<name>A0ABN7QKV6_9BURK</name>
<dbReference type="Pfam" id="PF19825">
    <property type="entry name" value="DUF6306"/>
    <property type="match status" value="1"/>
</dbReference>
<protein>
    <recommendedName>
        <fullName evidence="4">DUF6306 domain-containing protein</fullName>
    </recommendedName>
</protein>
<gene>
    <name evidence="5" type="ORF">R54767_01276</name>
</gene>
<evidence type="ECO:0000256" key="1">
    <source>
        <dbReference type="ARBA" id="ARBA00022630"/>
    </source>
</evidence>
<dbReference type="SUPFAM" id="SSF47240">
    <property type="entry name" value="Ferritin-like"/>
    <property type="match status" value="1"/>
</dbReference>
<dbReference type="SUPFAM" id="SSF51412">
    <property type="entry name" value="Inosine monophosphate dehydrogenase (IMPDH)"/>
    <property type="match status" value="1"/>
</dbReference>
<evidence type="ECO:0000313" key="6">
    <source>
        <dbReference type="Proteomes" id="UP000789752"/>
    </source>
</evidence>
<keyword evidence="2" id="KW-0288">FMN</keyword>
<keyword evidence="6" id="KW-1185">Reference proteome</keyword>
<dbReference type="InterPro" id="IPR013785">
    <property type="entry name" value="Aldolase_TIM"/>
</dbReference>
<proteinExistence type="predicted"/>
<keyword evidence="1" id="KW-0285">Flavoprotein</keyword>
<organism evidence="5 6">
    <name type="scientific">Paraburkholderia gardini</name>
    <dbReference type="NCBI Taxonomy" id="2823469"/>
    <lineage>
        <taxon>Bacteria</taxon>
        <taxon>Pseudomonadati</taxon>
        <taxon>Pseudomonadota</taxon>
        <taxon>Betaproteobacteria</taxon>
        <taxon>Burkholderiales</taxon>
        <taxon>Burkholderiaceae</taxon>
        <taxon>Paraburkholderia</taxon>
    </lineage>
</organism>
<evidence type="ECO:0000256" key="3">
    <source>
        <dbReference type="ARBA" id="ARBA00023002"/>
    </source>
</evidence>
<dbReference type="InterPro" id="IPR009078">
    <property type="entry name" value="Ferritin-like_SF"/>
</dbReference>
<keyword evidence="3" id="KW-0560">Oxidoreductase</keyword>
<dbReference type="EMBL" id="CAJQYY010000006">
    <property type="protein sequence ID" value="CAG4892304.1"/>
    <property type="molecule type" value="Genomic_DNA"/>
</dbReference>
<dbReference type="RefSeq" id="WP_228976150.1">
    <property type="nucleotide sequence ID" value="NZ_CAJQYY010000006.1"/>
</dbReference>
<dbReference type="InterPro" id="IPR046273">
    <property type="entry name" value="DUF6306"/>
</dbReference>
<dbReference type="Pfam" id="PF03060">
    <property type="entry name" value="NMO"/>
    <property type="match status" value="1"/>
</dbReference>
<comment type="caution">
    <text evidence="5">The sequence shown here is derived from an EMBL/GenBank/DDBJ whole genome shotgun (WGS) entry which is preliminary data.</text>
</comment>
<dbReference type="Proteomes" id="UP000789752">
    <property type="component" value="Unassembled WGS sequence"/>
</dbReference>
<dbReference type="PANTHER" id="PTHR32332">
    <property type="entry name" value="2-NITROPROPANE DIOXYGENASE"/>
    <property type="match status" value="1"/>
</dbReference>
<accession>A0ABN7QKV6</accession>